<name>W8NNY6_9CAUD</name>
<proteinExistence type="predicted"/>
<accession>W8NNY6</accession>
<dbReference type="RefSeq" id="YP_009021504.1">
    <property type="nucleotide sequence ID" value="NC_023859.1"/>
</dbReference>
<keyword evidence="2" id="KW-1185">Reference proteome</keyword>
<organism evidence="1 2">
    <name type="scientific">Microbacterium phage vB_MoxS-ISF9</name>
    <dbReference type="NCBI Taxonomy" id="1458670"/>
    <lineage>
        <taxon>Viruses</taxon>
        <taxon>Duplodnaviria</taxon>
        <taxon>Heunggongvirae</taxon>
        <taxon>Uroviricota</taxon>
        <taxon>Caudoviricetes</taxon>
        <taxon>Farahnazvirus</taxon>
        <taxon>Farahnazvirus ISF9</taxon>
    </lineage>
</organism>
<evidence type="ECO:0000313" key="1">
    <source>
        <dbReference type="EMBL" id="AHL18529.1"/>
    </source>
</evidence>
<dbReference type="Proteomes" id="UP000019700">
    <property type="component" value="Genome"/>
</dbReference>
<sequence length="160" mass="18061">MAQERGLTNEQIVNAASAGRFGINKRESFQTYPVDAFRARFGYSAPHLGWMPHSWQRIYRERYGAGKVTQVLISFQTTIAWKDADYGWIMPDVNYSIITSTKHQGPAYKLYATRHAMPYDATLEDARRVLAGELVFTSKGYGNSRVFTGTVPGPNYIPEA</sequence>
<dbReference type="GeneID" id="18938370"/>
<evidence type="ECO:0000313" key="2">
    <source>
        <dbReference type="Proteomes" id="UP000019700"/>
    </source>
</evidence>
<dbReference type="KEGG" id="vg:18938370"/>
<dbReference type="EMBL" id="KJ173786">
    <property type="protein sequence ID" value="AHL18529.1"/>
    <property type="molecule type" value="Genomic_DNA"/>
</dbReference>
<gene>
    <name evidence="1" type="ORF">ISF9_059</name>
</gene>
<reference evidence="1 2" key="1">
    <citation type="journal article" date="2014" name="Arch. Virol.">
        <title>Complete genome sequence of a novel phage, vB_MoxS-ISF9, infecting methylotrophic Microbacterium: first report of a virulent Microbacterium phage.</title>
        <authorList>
            <person name="Zamani I."/>
            <person name="Bouzari M."/>
            <person name="Emtiazi G."/>
            <person name="Ghasemi S.M."/>
            <person name="Chang H.I."/>
        </authorList>
    </citation>
    <scope>NUCLEOTIDE SEQUENCE [LARGE SCALE GENOMIC DNA]</scope>
</reference>
<protein>
    <submittedName>
        <fullName evidence="1">Uncharacterized protein</fullName>
    </submittedName>
</protein>